<comment type="caution">
    <text evidence="1">The sequence shown here is derived from an EMBL/GenBank/DDBJ whole genome shotgun (WGS) entry which is preliminary data.</text>
</comment>
<keyword evidence="2" id="KW-1185">Reference proteome</keyword>
<dbReference type="PANTHER" id="PTHR24148">
    <property type="entry name" value="ANKYRIN REPEAT DOMAIN-CONTAINING PROTEIN 39 HOMOLOG-RELATED"/>
    <property type="match status" value="1"/>
</dbReference>
<proteinExistence type="predicted"/>
<gene>
    <name evidence="1" type="ORF">FNAPI_1355</name>
</gene>
<evidence type="ECO:0000313" key="1">
    <source>
        <dbReference type="EMBL" id="KAF5566075.1"/>
    </source>
</evidence>
<organism evidence="1 2">
    <name type="scientific">Fusarium napiforme</name>
    <dbReference type="NCBI Taxonomy" id="42672"/>
    <lineage>
        <taxon>Eukaryota</taxon>
        <taxon>Fungi</taxon>
        <taxon>Dikarya</taxon>
        <taxon>Ascomycota</taxon>
        <taxon>Pezizomycotina</taxon>
        <taxon>Sordariomycetes</taxon>
        <taxon>Hypocreomycetidae</taxon>
        <taxon>Hypocreales</taxon>
        <taxon>Nectriaceae</taxon>
        <taxon>Fusarium</taxon>
        <taxon>Fusarium fujikuroi species complex</taxon>
    </lineage>
</organism>
<dbReference type="InterPro" id="IPR052895">
    <property type="entry name" value="HetReg/Transcr_Mod"/>
</dbReference>
<reference evidence="1 2" key="1">
    <citation type="submission" date="2020-05" db="EMBL/GenBank/DDBJ databases">
        <title>Identification and distribution of gene clusters putatively required for synthesis of sphingolipid metabolism inhibitors in phylogenetically diverse species of the filamentous fungus Fusarium.</title>
        <authorList>
            <person name="Kim H.-S."/>
            <person name="Busman M."/>
            <person name="Brown D.W."/>
            <person name="Divon H."/>
            <person name="Uhlig S."/>
            <person name="Proctor R.H."/>
        </authorList>
    </citation>
    <scope>NUCLEOTIDE SEQUENCE [LARGE SCALE GENOMIC DNA]</scope>
    <source>
        <strain evidence="1 2">NRRL 25196</strain>
    </source>
</reference>
<protein>
    <submittedName>
        <fullName evidence="1">Het-domain-containing protein</fullName>
    </submittedName>
</protein>
<name>A0A8H5K5Q6_9HYPO</name>
<accession>A0A8H5K5Q6</accession>
<dbReference type="Pfam" id="PF26639">
    <property type="entry name" value="Het-6_barrel"/>
    <property type="match status" value="1"/>
</dbReference>
<sequence>MRRHSDNSHDWSKPMPFSDRQWKALISFISQSWFRRLWVRQEILLAGKDTIILVGDDSMPWLHFRSAIEIIASKREALAGTVDIHTMVEFSNARSFSPLRHLGDFFSLVAYTHAYEVTEPTDRVFALLGLVEGGFTSEIVVDCRKEVKDVHRDAFVRASTYHQDLKLMSLCDSASEPTWIPDLERIQLQRPITYGRAALCSAENGHAFTKEQLLLQGIRCDYIADLVGPQDSQNSQAELQATVLDAARRYLGPEPETWDFQKVQQFFLMFHVSDFFIHRPFINKMHEQLAEQISAHSKTLGGQLAHLTYYMHNRSIYLAKMGYIVLGPRGCLPNDLVVVFLGCHLPMVFRSIGNGEYKLKGPCVHPSLLAGEAILGEMPNSWRLSHPKRGEKPVLEDPEGKRHHIDPRLHDILVPEEWELRWRDNGTPFWYIAREDRWTNFDPRVSLEGLRKRGSIVKYLSQSLNAREERIHPTQRSN</sequence>
<dbReference type="Proteomes" id="UP000574317">
    <property type="component" value="Unassembled WGS sequence"/>
</dbReference>
<dbReference type="PANTHER" id="PTHR24148:SF64">
    <property type="entry name" value="HETEROKARYON INCOMPATIBILITY DOMAIN-CONTAINING PROTEIN"/>
    <property type="match status" value="1"/>
</dbReference>
<dbReference type="EMBL" id="JAAOAO010000048">
    <property type="protein sequence ID" value="KAF5566075.1"/>
    <property type="molecule type" value="Genomic_DNA"/>
</dbReference>
<evidence type="ECO:0000313" key="2">
    <source>
        <dbReference type="Proteomes" id="UP000574317"/>
    </source>
</evidence>
<dbReference type="AlphaFoldDB" id="A0A8H5K5Q6"/>